<feature type="chain" id="PRO_5035763993" evidence="1">
    <location>
        <begin position="20"/>
        <end position="237"/>
    </location>
</feature>
<evidence type="ECO:0000313" key="3">
    <source>
        <dbReference type="Proteomes" id="UP000678393"/>
    </source>
</evidence>
<reference evidence="2" key="1">
    <citation type="submission" date="2021-04" db="EMBL/GenBank/DDBJ databases">
        <authorList>
            <consortium name="Molecular Ecology Group"/>
        </authorList>
    </citation>
    <scope>NUCLEOTIDE SEQUENCE</scope>
</reference>
<dbReference type="Proteomes" id="UP000678393">
    <property type="component" value="Unassembled WGS sequence"/>
</dbReference>
<comment type="caution">
    <text evidence="2">The sequence shown here is derived from an EMBL/GenBank/DDBJ whole genome shotgun (WGS) entry which is preliminary data.</text>
</comment>
<keyword evidence="1" id="KW-0732">Signal</keyword>
<dbReference type="EMBL" id="CAJHNH020005112">
    <property type="protein sequence ID" value="CAG5132150.1"/>
    <property type="molecule type" value="Genomic_DNA"/>
</dbReference>
<feature type="signal peptide" evidence="1">
    <location>
        <begin position="1"/>
        <end position="19"/>
    </location>
</feature>
<evidence type="ECO:0000313" key="2">
    <source>
        <dbReference type="EMBL" id="CAG5132150.1"/>
    </source>
</evidence>
<accession>A0A8S3ZVZ1</accession>
<organism evidence="2 3">
    <name type="scientific">Candidula unifasciata</name>
    <dbReference type="NCBI Taxonomy" id="100452"/>
    <lineage>
        <taxon>Eukaryota</taxon>
        <taxon>Metazoa</taxon>
        <taxon>Spiralia</taxon>
        <taxon>Lophotrochozoa</taxon>
        <taxon>Mollusca</taxon>
        <taxon>Gastropoda</taxon>
        <taxon>Heterobranchia</taxon>
        <taxon>Euthyneura</taxon>
        <taxon>Panpulmonata</taxon>
        <taxon>Eupulmonata</taxon>
        <taxon>Stylommatophora</taxon>
        <taxon>Helicina</taxon>
        <taxon>Helicoidea</taxon>
        <taxon>Geomitridae</taxon>
        <taxon>Candidula</taxon>
    </lineage>
</organism>
<sequence>MASLICPFLLMMYLSTTNCVVVDQLIYPLIDTEILDFIDVIIGLYDNTAQLTPGCDTQYNHIQVRVLPIYISYPPFVGKPLLLFEFVVDLKVVLLQIILVTKDTYRPNILTLLPFNITSNPGKYRPGKFSVEDLEHLKFADLENDPDCNIRFERLADGSYSGVWPDCRSTILGLHPSYTVTLTCTYQTNTIPLFSNERSTNSPYVYEKTKCGVPIPYAPPGFVGACAKLLLQCPVLG</sequence>
<gene>
    <name evidence="2" type="ORF">CUNI_LOCUS17708</name>
</gene>
<dbReference type="AlphaFoldDB" id="A0A8S3ZVZ1"/>
<proteinExistence type="predicted"/>
<name>A0A8S3ZVZ1_9EUPU</name>
<protein>
    <submittedName>
        <fullName evidence="2">Uncharacterized protein</fullName>
    </submittedName>
</protein>
<keyword evidence="3" id="KW-1185">Reference proteome</keyword>
<evidence type="ECO:0000256" key="1">
    <source>
        <dbReference type="SAM" id="SignalP"/>
    </source>
</evidence>